<keyword evidence="1" id="KW-0472">Membrane</keyword>
<dbReference type="Proteomes" id="UP000306544">
    <property type="component" value="Unassembled WGS sequence"/>
</dbReference>
<keyword evidence="1" id="KW-1133">Transmembrane helix</keyword>
<dbReference type="Pfam" id="PF09997">
    <property type="entry name" value="DUF2238"/>
    <property type="match status" value="1"/>
</dbReference>
<protein>
    <recommendedName>
        <fullName evidence="4">DUF2238 domain-containing protein</fullName>
    </recommendedName>
</protein>
<feature type="transmembrane region" description="Helical" evidence="1">
    <location>
        <begin position="164"/>
        <end position="183"/>
    </location>
</feature>
<dbReference type="InterPro" id="IPR014509">
    <property type="entry name" value="YjdF-like"/>
</dbReference>
<dbReference type="OrthoDB" id="4966203at2"/>
<dbReference type="EMBL" id="VAWA01000011">
    <property type="protein sequence ID" value="TLP74352.1"/>
    <property type="molecule type" value="Genomic_DNA"/>
</dbReference>
<feature type="transmembrane region" description="Helical" evidence="1">
    <location>
        <begin position="124"/>
        <end position="144"/>
    </location>
</feature>
<dbReference type="RefSeq" id="WP_138170597.1">
    <property type="nucleotide sequence ID" value="NZ_VAWA01000011.1"/>
</dbReference>
<comment type="caution">
    <text evidence="2">The sequence shown here is derived from an EMBL/GenBank/DDBJ whole genome shotgun (WGS) entry which is preliminary data.</text>
</comment>
<name>A0A5R9A6L6_9MICC</name>
<evidence type="ECO:0008006" key="4">
    <source>
        <dbReference type="Google" id="ProtNLM"/>
    </source>
</evidence>
<evidence type="ECO:0000313" key="2">
    <source>
        <dbReference type="EMBL" id="TLP74352.1"/>
    </source>
</evidence>
<keyword evidence="1" id="KW-0812">Transmembrane</keyword>
<evidence type="ECO:0000313" key="3">
    <source>
        <dbReference type="Proteomes" id="UP000306544"/>
    </source>
</evidence>
<organism evidence="2 3">
    <name type="scientific">Nesterenkonia sphaerica</name>
    <dbReference type="NCBI Taxonomy" id="1804988"/>
    <lineage>
        <taxon>Bacteria</taxon>
        <taxon>Bacillati</taxon>
        <taxon>Actinomycetota</taxon>
        <taxon>Actinomycetes</taxon>
        <taxon>Micrococcales</taxon>
        <taxon>Micrococcaceae</taxon>
        <taxon>Nesterenkonia</taxon>
    </lineage>
</organism>
<feature type="transmembrane region" description="Helical" evidence="1">
    <location>
        <begin position="67"/>
        <end position="87"/>
    </location>
</feature>
<dbReference type="AlphaFoldDB" id="A0A5R9A6L6"/>
<evidence type="ECO:0000256" key="1">
    <source>
        <dbReference type="SAM" id="Phobius"/>
    </source>
</evidence>
<keyword evidence="3" id="KW-1185">Reference proteome</keyword>
<proteinExistence type="predicted"/>
<feature type="transmembrane region" description="Helical" evidence="1">
    <location>
        <begin position="93"/>
        <end position="112"/>
    </location>
</feature>
<sequence>MHPTKITRHVPMATTGLLLLVALLDAAVREASPGFLVPLLLLPTVFVPVLVEKWARVRLPASLQWQYAVLLIAGPFVGEHVGIYHLWDPWDKWVHFYSGFFIAFAIVFALGVTLRRYRLDLPPWVEAVIIISVKASVALLWEVAEFFWDMAFGTSAQDHNFDTMTDMMLGSAPGILIAAALIIHRTRRPVQYLDSLLHVPLPAPRQVQVRNVRETADSVDQRQRRSDG</sequence>
<gene>
    <name evidence="2" type="ORF">FEF27_09370</name>
</gene>
<accession>A0A5R9A6L6</accession>
<feature type="transmembrane region" description="Helical" evidence="1">
    <location>
        <begin position="36"/>
        <end position="55"/>
    </location>
</feature>
<reference evidence="2 3" key="1">
    <citation type="submission" date="2019-05" db="EMBL/GenBank/DDBJ databases">
        <title>Nesterenkonia sp. GY239, isolated from the Southern Atlantic Ocean.</title>
        <authorList>
            <person name="Zhang G."/>
        </authorList>
    </citation>
    <scope>NUCLEOTIDE SEQUENCE [LARGE SCALE GENOMIC DNA]</scope>
    <source>
        <strain evidence="2 3">GY239</strain>
    </source>
</reference>